<feature type="compositionally biased region" description="Basic and acidic residues" evidence="1">
    <location>
        <begin position="144"/>
        <end position="161"/>
    </location>
</feature>
<reference evidence="3 4" key="1">
    <citation type="journal article" date="2014" name="PLoS Genet.">
        <title>Phylogenetically driven sequencing of extremely halophilic archaea reveals strategies for static and dynamic osmo-response.</title>
        <authorList>
            <person name="Becker E.A."/>
            <person name="Seitzer P.M."/>
            <person name="Tritt A."/>
            <person name="Larsen D."/>
            <person name="Krusor M."/>
            <person name="Yao A.I."/>
            <person name="Wu D."/>
            <person name="Madern D."/>
            <person name="Eisen J.A."/>
            <person name="Darling A.E."/>
            <person name="Facciotti M.T."/>
        </authorList>
    </citation>
    <scope>NUCLEOTIDE SEQUENCE [LARGE SCALE GENOMIC DNA]</scope>
    <source>
        <strain evidence="3 4">DSM 10524</strain>
    </source>
</reference>
<name>L9WYS8_9EURY</name>
<dbReference type="EMBL" id="AOIB01000036">
    <property type="protein sequence ID" value="ELY54645.1"/>
    <property type="molecule type" value="Genomic_DNA"/>
</dbReference>
<dbReference type="InterPro" id="IPR000572">
    <property type="entry name" value="OxRdtase_Mopterin-bd_dom"/>
</dbReference>
<dbReference type="Pfam" id="PF00174">
    <property type="entry name" value="Oxidored_molyb"/>
    <property type="match status" value="1"/>
</dbReference>
<evidence type="ECO:0000256" key="1">
    <source>
        <dbReference type="SAM" id="MobiDB-lite"/>
    </source>
</evidence>
<keyword evidence="4" id="KW-1185">Reference proteome</keyword>
<dbReference type="Gene3D" id="3.90.420.10">
    <property type="entry name" value="Oxidoreductase, molybdopterin-binding domain"/>
    <property type="match status" value="1"/>
</dbReference>
<dbReference type="AlphaFoldDB" id="L9WYS8"/>
<gene>
    <name evidence="3" type="ORF">C491_18624</name>
</gene>
<dbReference type="SUPFAM" id="SSF56524">
    <property type="entry name" value="Oxidoreductase molybdopterin-binding domain"/>
    <property type="match status" value="1"/>
</dbReference>
<evidence type="ECO:0000313" key="4">
    <source>
        <dbReference type="Proteomes" id="UP000011688"/>
    </source>
</evidence>
<dbReference type="Proteomes" id="UP000011688">
    <property type="component" value="Unassembled WGS sequence"/>
</dbReference>
<sequence>MSDAATRALERPIRLVGTRTTTLDGTDLAALEHRSREIEIVCATGDRFTERWRGVPIPTLLESAAPSPETTHLLVDSRDGLRACVAVEDALEGLLAVAKGGRPLSTVGDHVTRFVAPGVDGVRTVKGVARAEAATLAPGEDPESYERWGESADKHPGGQRM</sequence>
<protein>
    <submittedName>
        <fullName evidence="3">Oxidoreductase molybdopterin binding protein</fullName>
    </submittedName>
</protein>
<dbReference type="RefSeq" id="WP_005558980.1">
    <property type="nucleotide sequence ID" value="NZ_AOIB01000036.1"/>
</dbReference>
<evidence type="ECO:0000313" key="3">
    <source>
        <dbReference type="EMBL" id="ELY54645.1"/>
    </source>
</evidence>
<comment type="caution">
    <text evidence="3">The sequence shown here is derived from an EMBL/GenBank/DDBJ whole genome shotgun (WGS) entry which is preliminary data.</text>
</comment>
<dbReference type="OrthoDB" id="230884at2157"/>
<feature type="domain" description="Oxidoreductase molybdopterin-binding" evidence="2">
    <location>
        <begin position="19"/>
        <end position="133"/>
    </location>
</feature>
<evidence type="ECO:0000259" key="2">
    <source>
        <dbReference type="Pfam" id="PF00174"/>
    </source>
</evidence>
<accession>L9WYS8</accession>
<dbReference type="STRING" id="1227497.C491_18624"/>
<dbReference type="eggNOG" id="arCOG00266">
    <property type="taxonomic scope" value="Archaea"/>
</dbReference>
<feature type="region of interest" description="Disordered" evidence="1">
    <location>
        <begin position="134"/>
        <end position="161"/>
    </location>
</feature>
<proteinExistence type="predicted"/>
<organism evidence="3 4">
    <name type="scientific">Natronococcus amylolyticus DSM 10524</name>
    <dbReference type="NCBI Taxonomy" id="1227497"/>
    <lineage>
        <taxon>Archaea</taxon>
        <taxon>Methanobacteriati</taxon>
        <taxon>Methanobacteriota</taxon>
        <taxon>Stenosarchaea group</taxon>
        <taxon>Halobacteria</taxon>
        <taxon>Halobacteriales</taxon>
        <taxon>Natrialbaceae</taxon>
        <taxon>Natronococcus</taxon>
    </lineage>
</organism>
<dbReference type="InterPro" id="IPR036374">
    <property type="entry name" value="OxRdtase_Mopterin-bd_sf"/>
</dbReference>